<dbReference type="OrthoDB" id="9804819at2"/>
<evidence type="ECO:0000256" key="1">
    <source>
        <dbReference type="ARBA" id="ARBA00004202"/>
    </source>
</evidence>
<proteinExistence type="predicted"/>
<keyword evidence="5" id="KW-0046">Antibiotic resistance</keyword>
<dbReference type="GO" id="GO:0046677">
    <property type="term" value="P:response to antibiotic"/>
    <property type="evidence" value="ECO:0007669"/>
    <property type="project" value="UniProtKB-KW"/>
</dbReference>
<dbReference type="SMART" id="SM00382">
    <property type="entry name" value="AAA"/>
    <property type="match status" value="1"/>
</dbReference>
<dbReference type="EMBL" id="AP012204">
    <property type="protein sequence ID" value="BAK34106.1"/>
    <property type="molecule type" value="Genomic_DNA"/>
</dbReference>
<accession>F5XNJ2</accession>
<dbReference type="AlphaFoldDB" id="F5XNJ2"/>
<evidence type="ECO:0000259" key="6">
    <source>
        <dbReference type="PROSITE" id="PS50893"/>
    </source>
</evidence>
<keyword evidence="8" id="KW-1185">Reference proteome</keyword>
<reference evidence="7 8" key="1">
    <citation type="submission" date="2011-05" db="EMBL/GenBank/DDBJ databases">
        <title>Whole genome sequence of Microlunatus phosphovorus NM-1.</title>
        <authorList>
            <person name="Hosoyama A."/>
            <person name="Sasaki K."/>
            <person name="Harada T."/>
            <person name="Igarashi R."/>
            <person name="Kawakoshi A."/>
            <person name="Sasagawa M."/>
            <person name="Fukada J."/>
            <person name="Nakamura S."/>
            <person name="Katano Y."/>
            <person name="Hanada S."/>
            <person name="Kamagata Y."/>
            <person name="Nakamura N."/>
            <person name="Yamazaki S."/>
            <person name="Fujita N."/>
        </authorList>
    </citation>
    <scope>NUCLEOTIDE SEQUENCE [LARGE SCALE GENOMIC DNA]</scope>
    <source>
        <strain evidence="8">ATCC 700054 / DSM 10555 / JCM 9379 / NBRC 101784 / NCIMB 13414 / VKM Ac-1990 / NM-1</strain>
    </source>
</reference>
<sequence length="310" mass="33160">MDPAAALAVRLEGLHKSYGAVQAVDGIDLTIAPGEIVAVLGPNGAGKSTTTEMITGITVPDSGQVQVFGRPPRDAVQHGLVGVMLQAGALLHDATVRDVLRLMYGLHAHPLPMAEVIQRADLGGFLKMRTEKLSGGQAQRLRYALAIMADPQLLILDEPTVGMDVEIRRAFWASMRTFVAGGRTVLFATHYLEEADSEADRIVVLAHGRVIGDGTPTMIKNQVATKLITLADRDVELAELTMLPAVLTGERSNGRIQLHTSDSDATLRALIATQPGAAEIEVTSASLEDAFLALTDQTNHPILQNSKEQR</sequence>
<keyword evidence="2" id="KW-0813">Transport</keyword>
<dbReference type="InterPro" id="IPR003439">
    <property type="entry name" value="ABC_transporter-like_ATP-bd"/>
</dbReference>
<dbReference type="GO" id="GO:0005886">
    <property type="term" value="C:plasma membrane"/>
    <property type="evidence" value="ECO:0007669"/>
    <property type="project" value="UniProtKB-SubCell"/>
</dbReference>
<dbReference type="STRING" id="1032480.MLP_10920"/>
<gene>
    <name evidence="7" type="ordered locus">MLP_10920</name>
</gene>
<feature type="domain" description="ABC transporter" evidence="6">
    <location>
        <begin position="9"/>
        <end position="232"/>
    </location>
</feature>
<dbReference type="CDD" id="cd03230">
    <property type="entry name" value="ABC_DR_subfamily_A"/>
    <property type="match status" value="1"/>
</dbReference>
<dbReference type="GO" id="GO:0005524">
    <property type="term" value="F:ATP binding"/>
    <property type="evidence" value="ECO:0007669"/>
    <property type="project" value="UniProtKB-KW"/>
</dbReference>
<evidence type="ECO:0000313" key="7">
    <source>
        <dbReference type="EMBL" id="BAK34106.1"/>
    </source>
</evidence>
<evidence type="ECO:0000256" key="4">
    <source>
        <dbReference type="ARBA" id="ARBA00022840"/>
    </source>
</evidence>
<dbReference type="PROSITE" id="PS50893">
    <property type="entry name" value="ABC_TRANSPORTER_2"/>
    <property type="match status" value="1"/>
</dbReference>
<name>F5XNJ2_MICPN</name>
<protein>
    <submittedName>
        <fullName evidence="7">Putative ABC transporter ATP-binding protein</fullName>
    </submittedName>
</protein>
<dbReference type="HOGENOM" id="CLU_000604_1_2_11"/>
<evidence type="ECO:0000256" key="3">
    <source>
        <dbReference type="ARBA" id="ARBA00022741"/>
    </source>
</evidence>
<dbReference type="GO" id="GO:0016887">
    <property type="term" value="F:ATP hydrolysis activity"/>
    <property type="evidence" value="ECO:0007669"/>
    <property type="project" value="InterPro"/>
</dbReference>
<organism evidence="7 8">
    <name type="scientific">Microlunatus phosphovorus (strain ATCC 700054 / DSM 10555 / JCM 9379 / NBRC 101784 / NCIMB 13414 / VKM Ac-1990 / NM-1)</name>
    <dbReference type="NCBI Taxonomy" id="1032480"/>
    <lineage>
        <taxon>Bacteria</taxon>
        <taxon>Bacillati</taxon>
        <taxon>Actinomycetota</taxon>
        <taxon>Actinomycetes</taxon>
        <taxon>Propionibacteriales</taxon>
        <taxon>Propionibacteriaceae</taxon>
        <taxon>Microlunatus</taxon>
    </lineage>
</organism>
<comment type="subcellular location">
    <subcellularLocation>
        <location evidence="1">Cell membrane</location>
        <topology evidence="1">Peripheral membrane protein</topology>
    </subcellularLocation>
</comment>
<evidence type="ECO:0000313" key="8">
    <source>
        <dbReference type="Proteomes" id="UP000007947"/>
    </source>
</evidence>
<keyword evidence="4 7" id="KW-0067">ATP-binding</keyword>
<dbReference type="KEGG" id="mph:MLP_10920"/>
<evidence type="ECO:0000256" key="5">
    <source>
        <dbReference type="ARBA" id="ARBA00023251"/>
    </source>
</evidence>
<evidence type="ECO:0000256" key="2">
    <source>
        <dbReference type="ARBA" id="ARBA00022448"/>
    </source>
</evidence>
<dbReference type="Proteomes" id="UP000007947">
    <property type="component" value="Chromosome"/>
</dbReference>
<dbReference type="InterPro" id="IPR050763">
    <property type="entry name" value="ABC_transporter_ATP-binding"/>
</dbReference>
<dbReference type="Gene3D" id="3.40.50.300">
    <property type="entry name" value="P-loop containing nucleotide triphosphate hydrolases"/>
    <property type="match status" value="1"/>
</dbReference>
<dbReference type="eggNOG" id="COG1131">
    <property type="taxonomic scope" value="Bacteria"/>
</dbReference>
<keyword evidence="3" id="KW-0547">Nucleotide-binding</keyword>
<dbReference type="InterPro" id="IPR027417">
    <property type="entry name" value="P-loop_NTPase"/>
</dbReference>
<dbReference type="PANTHER" id="PTHR42711:SF17">
    <property type="entry name" value="ABC TRANSPORTER ATP-BINDING PROTEIN"/>
    <property type="match status" value="1"/>
</dbReference>
<dbReference type="SUPFAM" id="SSF52540">
    <property type="entry name" value="P-loop containing nucleoside triphosphate hydrolases"/>
    <property type="match status" value="1"/>
</dbReference>
<dbReference type="PANTHER" id="PTHR42711">
    <property type="entry name" value="ABC TRANSPORTER ATP-BINDING PROTEIN"/>
    <property type="match status" value="1"/>
</dbReference>
<dbReference type="InterPro" id="IPR003593">
    <property type="entry name" value="AAA+_ATPase"/>
</dbReference>
<dbReference type="Pfam" id="PF00005">
    <property type="entry name" value="ABC_tran"/>
    <property type="match status" value="1"/>
</dbReference>